<accession>A0A814WYK9</accession>
<dbReference type="OrthoDB" id="10019045at2759"/>
<dbReference type="Proteomes" id="UP000681722">
    <property type="component" value="Unassembled WGS sequence"/>
</dbReference>
<dbReference type="Proteomes" id="UP000663829">
    <property type="component" value="Unassembled WGS sequence"/>
</dbReference>
<comment type="caution">
    <text evidence="1">The sequence shown here is derived from an EMBL/GenBank/DDBJ whole genome shotgun (WGS) entry which is preliminary data.</text>
</comment>
<gene>
    <name evidence="1" type="ORF">GPM918_LOCUS24088</name>
    <name evidence="2" type="ORF">SRO942_LOCUS24087</name>
</gene>
<dbReference type="EMBL" id="CAJNOQ010008852">
    <property type="protein sequence ID" value="CAF1208524.1"/>
    <property type="molecule type" value="Genomic_DNA"/>
</dbReference>
<keyword evidence="3" id="KW-1185">Reference proteome</keyword>
<evidence type="ECO:0008006" key="4">
    <source>
        <dbReference type="Google" id="ProtNLM"/>
    </source>
</evidence>
<reference evidence="1" key="1">
    <citation type="submission" date="2021-02" db="EMBL/GenBank/DDBJ databases">
        <authorList>
            <person name="Nowell W R."/>
        </authorList>
    </citation>
    <scope>NUCLEOTIDE SEQUENCE</scope>
</reference>
<evidence type="ECO:0000313" key="2">
    <source>
        <dbReference type="EMBL" id="CAF3972657.1"/>
    </source>
</evidence>
<dbReference type="EMBL" id="CAJOBC010008853">
    <property type="protein sequence ID" value="CAF3972657.1"/>
    <property type="molecule type" value="Genomic_DNA"/>
</dbReference>
<name>A0A814WYK9_9BILA</name>
<protein>
    <recommendedName>
        <fullName evidence="4">DDE Tnp4 domain-containing protein</fullName>
    </recommendedName>
</protein>
<dbReference type="AlphaFoldDB" id="A0A814WYK9"/>
<sequence length="195" mass="22778">MKANQTRCVTRIRNGIERGFGRLKQWKFVDFVVDTNYLPTIAKIMKILCAVDNAFFTQLIEDNDEVRIEAECLLSNLELENKVRSLEAETGGWRKANIDDIKNIIPTYDQIDIEKHSGEYSIRLAHVYLDHIEQEWAVYTHQQFRLKISYRGIRPQTIQKSIPFLSVLVKGSLLIWLRIVRVKLAYVQLVENVLT</sequence>
<organism evidence="1 3">
    <name type="scientific">Didymodactylos carnosus</name>
    <dbReference type="NCBI Taxonomy" id="1234261"/>
    <lineage>
        <taxon>Eukaryota</taxon>
        <taxon>Metazoa</taxon>
        <taxon>Spiralia</taxon>
        <taxon>Gnathifera</taxon>
        <taxon>Rotifera</taxon>
        <taxon>Eurotatoria</taxon>
        <taxon>Bdelloidea</taxon>
        <taxon>Philodinida</taxon>
        <taxon>Philodinidae</taxon>
        <taxon>Didymodactylos</taxon>
    </lineage>
</organism>
<evidence type="ECO:0000313" key="1">
    <source>
        <dbReference type="EMBL" id="CAF1208524.1"/>
    </source>
</evidence>
<proteinExistence type="predicted"/>
<evidence type="ECO:0000313" key="3">
    <source>
        <dbReference type="Proteomes" id="UP000663829"/>
    </source>
</evidence>